<name>A0A087TAP5_STEMI</name>
<feature type="non-terminal residue" evidence="6">
    <location>
        <position position="107"/>
    </location>
</feature>
<dbReference type="Proteomes" id="UP000054359">
    <property type="component" value="Unassembled WGS sequence"/>
</dbReference>
<gene>
    <name evidence="6" type="ORF">X975_22136</name>
</gene>
<keyword evidence="2" id="KW-0964">Secreted</keyword>
<dbReference type="GO" id="GO:0005576">
    <property type="term" value="C:extracellular region"/>
    <property type="evidence" value="ECO:0007669"/>
    <property type="project" value="UniProtKB-SubCell"/>
</dbReference>
<evidence type="ECO:0000256" key="2">
    <source>
        <dbReference type="ARBA" id="ARBA00022525"/>
    </source>
</evidence>
<evidence type="ECO:0000313" key="6">
    <source>
        <dbReference type="EMBL" id="KFM62184.1"/>
    </source>
</evidence>
<dbReference type="OrthoDB" id="6408184at2759"/>
<feature type="signal peptide" evidence="4">
    <location>
        <begin position="1"/>
        <end position="20"/>
    </location>
</feature>
<dbReference type="AlphaFoldDB" id="A0A087TAP5"/>
<keyword evidence="7" id="KW-1185">Reference proteome</keyword>
<dbReference type="OMA" id="GQIGDTC"/>
<keyword evidence="4" id="KW-0732">Signal</keyword>
<dbReference type="Gene3D" id="2.10.80.10">
    <property type="entry name" value="Lipase, subunit A"/>
    <property type="match status" value="1"/>
</dbReference>
<comment type="subcellular location">
    <subcellularLocation>
        <location evidence="1">Secreted</location>
    </subcellularLocation>
</comment>
<dbReference type="InterPro" id="IPR023569">
    <property type="entry name" value="Prokineticin_domain"/>
</dbReference>
<accession>A0A087TAP5</accession>
<evidence type="ECO:0000259" key="5">
    <source>
        <dbReference type="Pfam" id="PF06607"/>
    </source>
</evidence>
<reference evidence="6 7" key="1">
    <citation type="submission" date="2013-11" db="EMBL/GenBank/DDBJ databases">
        <title>Genome sequencing of Stegodyphus mimosarum.</title>
        <authorList>
            <person name="Bechsgaard J."/>
        </authorList>
    </citation>
    <scope>NUCLEOTIDE SEQUENCE [LARGE SCALE GENOMIC DNA]</scope>
</reference>
<evidence type="ECO:0000313" key="7">
    <source>
        <dbReference type="Proteomes" id="UP000054359"/>
    </source>
</evidence>
<protein>
    <submittedName>
        <fullName evidence="6">Astakine</fullName>
    </submittedName>
</protein>
<feature type="domain" description="Prokineticin" evidence="5">
    <location>
        <begin position="7"/>
        <end position="101"/>
    </location>
</feature>
<evidence type="ECO:0000256" key="3">
    <source>
        <dbReference type="ARBA" id="ARBA00023157"/>
    </source>
</evidence>
<organism evidence="6 7">
    <name type="scientific">Stegodyphus mimosarum</name>
    <name type="common">African social velvet spider</name>
    <dbReference type="NCBI Taxonomy" id="407821"/>
    <lineage>
        <taxon>Eukaryota</taxon>
        <taxon>Metazoa</taxon>
        <taxon>Ecdysozoa</taxon>
        <taxon>Arthropoda</taxon>
        <taxon>Chelicerata</taxon>
        <taxon>Arachnida</taxon>
        <taxon>Araneae</taxon>
        <taxon>Araneomorphae</taxon>
        <taxon>Entelegynae</taxon>
        <taxon>Eresoidea</taxon>
        <taxon>Eresidae</taxon>
        <taxon>Stegodyphus</taxon>
    </lineage>
</organism>
<evidence type="ECO:0000256" key="4">
    <source>
        <dbReference type="SAM" id="SignalP"/>
    </source>
</evidence>
<evidence type="ECO:0000256" key="1">
    <source>
        <dbReference type="ARBA" id="ARBA00004613"/>
    </source>
</evidence>
<dbReference type="EMBL" id="KK114327">
    <property type="protein sequence ID" value="KFM62184.1"/>
    <property type="molecule type" value="Genomic_DNA"/>
</dbReference>
<feature type="chain" id="PRO_5001829472" evidence="4">
    <location>
        <begin position="21"/>
        <end position="107"/>
    </location>
</feature>
<sequence>MKGVTLCILASLFLVQAAVSYEPNECKKKSDCGPNECCLVGMEKYSIPQCSSMGKTGDWCRTNAVAEDRRLYYPNGIFRDVENSYSLFCPCAKGYTCKRNKCQPSKG</sequence>
<keyword evidence="3" id="KW-1015">Disulfide bond</keyword>
<dbReference type="Pfam" id="PF06607">
    <property type="entry name" value="Prokineticin"/>
    <property type="match status" value="1"/>
</dbReference>
<proteinExistence type="predicted"/>